<evidence type="ECO:0000313" key="2">
    <source>
        <dbReference type="Proteomes" id="UP000054926"/>
    </source>
</evidence>
<dbReference type="PATRIC" id="fig|947033.5.peg.3503"/>
<reference evidence="1 2" key="1">
    <citation type="submission" date="2015-11" db="EMBL/GenBank/DDBJ databases">
        <title>Genomic analysis of 38 Legionella species identifies large and diverse effector repertoires.</title>
        <authorList>
            <person name="Burstein D."/>
            <person name="Amaro F."/>
            <person name="Zusman T."/>
            <person name="Lifshitz Z."/>
            <person name="Cohen O."/>
            <person name="Gilbert J.A."/>
            <person name="Pupko T."/>
            <person name="Shuman H.A."/>
            <person name="Segal G."/>
        </authorList>
    </citation>
    <scope>NUCLEOTIDE SEQUENCE [LARGE SCALE GENOMIC DNA]</scope>
    <source>
        <strain evidence="1 2">IMVS3376</strain>
    </source>
</reference>
<dbReference type="AlphaFoldDB" id="A0A0W0ZD74"/>
<gene>
    <name evidence="1" type="ORF">Lste_3294</name>
</gene>
<protein>
    <submittedName>
        <fullName evidence="1">Coiled-coil protein</fullName>
    </submittedName>
</protein>
<sequence>MFYVKLAQVMYVKLGDETMLARTLMYSRTSSRVANRHIALGGNTHIVRFYSQHNWGKYNEGSCDIESVLESGKESFPEVFRDASVEFTALKNSVQRTDELSLKVKGFGRYKGQHGESVGDLMLFETFRRSLQITGALIPLLLKTPPQNNDFGAFVRSFHTQHVLPVLPEICMLSQRQKYLSWVYDAFKDPSKQEHHQVHKHFKRFKAELLKRKEKGIIDGSDSMLSELAMTHIADKLLRSEVDERMYTLTERIIERLLKQSQYEALPLVSAMDANTFVGVQEKAPKSYPDRFTVLMAGGPGSGKSITTESFALQLQQQTGYALDELALLTVDRKRTIFYEDECVKGAHKKHIGTLTHAEAVVTYNMSGDFLTRRMDQHKRVPNVFKEMCNIWPKWLDIGLEKDGTYLITVSTRKPEKAVDGVIQRGISNNDFITPPKYVLDSYRSVSERFPSVIQENQSKKVIISVVNNELAIEKKFSKGKEQESGQPEDNKPAVVVDCETNTIYVVNLLQYVDFINQSQLNSNATSEEELFKGADISIATSMARVIDPSKFGSAKIAFVRQGITSTSINNLEENIVATVQDGVLDVQAEADFEELKSAAPEHFEALDSLVLQNRLNLS</sequence>
<evidence type="ECO:0000313" key="1">
    <source>
        <dbReference type="EMBL" id="KTD67088.1"/>
    </source>
</evidence>
<dbReference type="EMBL" id="LNYY01000021">
    <property type="protein sequence ID" value="KTD67088.1"/>
    <property type="molecule type" value="Genomic_DNA"/>
</dbReference>
<comment type="caution">
    <text evidence="1">The sequence shown here is derived from an EMBL/GenBank/DDBJ whole genome shotgun (WGS) entry which is preliminary data.</text>
</comment>
<dbReference type="Proteomes" id="UP000054926">
    <property type="component" value="Unassembled WGS sequence"/>
</dbReference>
<accession>A0A0W0ZD74</accession>
<keyword evidence="2" id="KW-1185">Reference proteome</keyword>
<proteinExistence type="predicted"/>
<name>A0A0W0ZD74_9GAMM</name>
<organism evidence="1 2">
    <name type="scientific">Legionella steelei</name>
    <dbReference type="NCBI Taxonomy" id="947033"/>
    <lineage>
        <taxon>Bacteria</taxon>
        <taxon>Pseudomonadati</taxon>
        <taxon>Pseudomonadota</taxon>
        <taxon>Gammaproteobacteria</taxon>
        <taxon>Legionellales</taxon>
        <taxon>Legionellaceae</taxon>
        <taxon>Legionella</taxon>
    </lineage>
</organism>